<keyword evidence="17" id="KW-1185">Reference proteome</keyword>
<evidence type="ECO:0000256" key="11">
    <source>
        <dbReference type="ARBA" id="ARBA00031975"/>
    </source>
</evidence>
<name>A0ABZ2RU98_9BACT</name>
<dbReference type="InterPro" id="IPR002942">
    <property type="entry name" value="S4_RNA-bd"/>
</dbReference>
<dbReference type="Gene3D" id="3.30.2350.10">
    <property type="entry name" value="Pseudouridine synthase"/>
    <property type="match status" value="1"/>
</dbReference>
<evidence type="ECO:0000256" key="4">
    <source>
        <dbReference type="ARBA" id="ARBA00010876"/>
    </source>
</evidence>
<comment type="similarity">
    <text evidence="4">Belongs to the pseudouridine synthase RluA family.</text>
</comment>
<evidence type="ECO:0000256" key="5">
    <source>
        <dbReference type="ARBA" id="ARBA00012785"/>
    </source>
</evidence>
<dbReference type="InterPro" id="IPR006145">
    <property type="entry name" value="PsdUridine_synth_RsuA/RluA"/>
</dbReference>
<sequence length="283" mass="33410">MYTLKATENDAGRKLIKYLQRLFKNVPISHIYRILRKKDIKINNKRTSDENHILSEGDKIIIYGLNENDLNLYNYNNELELTSKIIYEDDNILILNKQENIEVHGNTNSLDNQVLAYLKYNQDSSFKPSHVGRLDKETSGLIIYAKNYPTVVELNNKIGEFDKIYKFKSDYKGSNKYVEFYIHHDEKNQRMEATKEPYYKDDKKAITYIFAKGIVWFAKLITGKKHQIRVALKYLGYPIYGDKKYGGKLAKRLYLHSYQLTFKNLAGHLEYLNDKTFLCDIKW</sequence>
<evidence type="ECO:0000256" key="1">
    <source>
        <dbReference type="ARBA" id="ARBA00000073"/>
    </source>
</evidence>
<protein>
    <recommendedName>
        <fullName evidence="6">Ribosomal large subunit pseudouridine synthase C</fullName>
        <ecNumber evidence="5">5.4.99.24</ecNumber>
    </recommendedName>
    <alternativeName>
        <fullName evidence="9">23S rRNA pseudouridine(955/2504/2580) synthase</fullName>
    </alternativeName>
    <alternativeName>
        <fullName evidence="10">RNA pseudouridylate synthase</fullName>
    </alternativeName>
    <alternativeName>
        <fullName evidence="13">RNA-uridine isomerase</fullName>
    </alternativeName>
    <alternativeName>
        <fullName evidence="11">rRNA pseudouridylate synthase C</fullName>
    </alternativeName>
    <alternativeName>
        <fullName evidence="12">rRNA-uridine isomerase C</fullName>
    </alternativeName>
</protein>
<evidence type="ECO:0000256" key="9">
    <source>
        <dbReference type="ARBA" id="ARBA00030705"/>
    </source>
</evidence>
<reference evidence="16" key="1">
    <citation type="submission" date="2024-03" db="EMBL/GenBank/DDBJ databases">
        <title>Complete genome sequence of Mycoplasma felifaucium Z921 isolated from the trachea of a cheetah.</title>
        <authorList>
            <person name="Spergser J."/>
        </authorList>
    </citation>
    <scope>NUCLEOTIDE SEQUENCE [LARGE SCALE GENOMIC DNA]</scope>
    <source>
        <strain evidence="16">Z921</strain>
    </source>
</reference>
<evidence type="ECO:0000256" key="7">
    <source>
        <dbReference type="ARBA" id="ARBA00022552"/>
    </source>
</evidence>
<dbReference type="GO" id="GO:0016853">
    <property type="term" value="F:isomerase activity"/>
    <property type="evidence" value="ECO:0007669"/>
    <property type="project" value="UniProtKB-KW"/>
</dbReference>
<gene>
    <name evidence="16" type="ORF">WG617_01055</name>
</gene>
<comment type="catalytic activity">
    <reaction evidence="2">
        <text>uridine(955/2504/2580) in 23S rRNA = pseudouridine(955/2504/2580) in 23S rRNA</text>
        <dbReference type="Rhea" id="RHEA:42528"/>
        <dbReference type="Rhea" id="RHEA-COMP:10099"/>
        <dbReference type="Rhea" id="RHEA-COMP:10100"/>
        <dbReference type="ChEBI" id="CHEBI:65314"/>
        <dbReference type="ChEBI" id="CHEBI:65315"/>
        <dbReference type="EC" id="5.4.99.24"/>
    </reaction>
</comment>
<dbReference type="PROSITE" id="PS50889">
    <property type="entry name" value="S4"/>
    <property type="match status" value="1"/>
</dbReference>
<dbReference type="PANTHER" id="PTHR21600:SF92">
    <property type="entry name" value="RIBOSOMAL LARGE SUBUNIT PSEUDOURIDINE SYNTHASE C"/>
    <property type="match status" value="1"/>
</dbReference>
<dbReference type="Proteomes" id="UP001477443">
    <property type="component" value="Chromosome"/>
</dbReference>
<evidence type="ECO:0000256" key="10">
    <source>
        <dbReference type="ARBA" id="ARBA00031870"/>
    </source>
</evidence>
<evidence type="ECO:0000256" key="6">
    <source>
        <dbReference type="ARBA" id="ARBA00017128"/>
    </source>
</evidence>
<proteinExistence type="inferred from homology"/>
<evidence type="ECO:0000313" key="16">
    <source>
        <dbReference type="EMBL" id="WXL29225.1"/>
    </source>
</evidence>
<dbReference type="RefSeq" id="WP_338822845.1">
    <property type="nucleotide sequence ID" value="NZ_CP148067.1"/>
</dbReference>
<dbReference type="InterPro" id="IPR020103">
    <property type="entry name" value="PsdUridine_synth_cat_dom_sf"/>
</dbReference>
<evidence type="ECO:0000256" key="14">
    <source>
        <dbReference type="PROSITE-ProRule" id="PRU00182"/>
    </source>
</evidence>
<keyword evidence="8 16" id="KW-0413">Isomerase</keyword>
<dbReference type="InterPro" id="IPR036986">
    <property type="entry name" value="S4_RNA-bd_sf"/>
</dbReference>
<dbReference type="Pfam" id="PF00849">
    <property type="entry name" value="PseudoU_synth_2"/>
    <property type="match status" value="1"/>
</dbReference>
<evidence type="ECO:0000313" key="17">
    <source>
        <dbReference type="Proteomes" id="UP001477443"/>
    </source>
</evidence>
<dbReference type="EMBL" id="CP148067">
    <property type="protein sequence ID" value="WXL29225.1"/>
    <property type="molecule type" value="Genomic_DNA"/>
</dbReference>
<evidence type="ECO:0000256" key="3">
    <source>
        <dbReference type="ARBA" id="ARBA00002876"/>
    </source>
</evidence>
<dbReference type="Gene3D" id="3.10.290.10">
    <property type="entry name" value="RNA-binding S4 domain"/>
    <property type="match status" value="1"/>
</dbReference>
<evidence type="ECO:0000256" key="13">
    <source>
        <dbReference type="ARBA" id="ARBA00033164"/>
    </source>
</evidence>
<dbReference type="EC" id="5.4.99.24" evidence="5"/>
<dbReference type="SUPFAM" id="SSF55120">
    <property type="entry name" value="Pseudouridine synthase"/>
    <property type="match status" value="1"/>
</dbReference>
<keyword evidence="14" id="KW-0694">RNA-binding</keyword>
<dbReference type="InterPro" id="IPR050188">
    <property type="entry name" value="RluA_PseudoU_synthase"/>
</dbReference>
<evidence type="ECO:0000256" key="12">
    <source>
        <dbReference type="ARBA" id="ARBA00033053"/>
    </source>
</evidence>
<accession>A0ABZ2RU98</accession>
<dbReference type="CDD" id="cd02869">
    <property type="entry name" value="PseudoU_synth_RluA_like"/>
    <property type="match status" value="1"/>
</dbReference>
<dbReference type="PANTHER" id="PTHR21600">
    <property type="entry name" value="MITOCHONDRIAL RNA PSEUDOURIDINE SYNTHASE"/>
    <property type="match status" value="1"/>
</dbReference>
<comment type="function">
    <text evidence="3">Responsible for synthesis of pseudouridine from uracil at positions 955, 2504 and 2580 in 23S ribosomal RNA.</text>
</comment>
<dbReference type="SMART" id="SM00363">
    <property type="entry name" value="S4"/>
    <property type="match status" value="1"/>
</dbReference>
<evidence type="ECO:0000256" key="2">
    <source>
        <dbReference type="ARBA" id="ARBA00000381"/>
    </source>
</evidence>
<feature type="domain" description="RNA-binding S4" evidence="15">
    <location>
        <begin position="13"/>
        <end position="76"/>
    </location>
</feature>
<comment type="catalytic activity">
    <reaction evidence="1">
        <text>a uridine in RNA = a pseudouridine in RNA</text>
        <dbReference type="Rhea" id="RHEA:48348"/>
        <dbReference type="Rhea" id="RHEA-COMP:12068"/>
        <dbReference type="Rhea" id="RHEA-COMP:12069"/>
        <dbReference type="ChEBI" id="CHEBI:65314"/>
        <dbReference type="ChEBI" id="CHEBI:65315"/>
    </reaction>
</comment>
<dbReference type="CDD" id="cd00165">
    <property type="entry name" value="S4"/>
    <property type="match status" value="1"/>
</dbReference>
<evidence type="ECO:0000259" key="15">
    <source>
        <dbReference type="SMART" id="SM00363"/>
    </source>
</evidence>
<keyword evidence="7" id="KW-0698">rRNA processing</keyword>
<evidence type="ECO:0000256" key="8">
    <source>
        <dbReference type="ARBA" id="ARBA00023235"/>
    </source>
</evidence>
<organism evidence="16 17">
    <name type="scientific">Mycoplasmopsis felifaucium</name>
    <dbReference type="NCBI Taxonomy" id="35768"/>
    <lineage>
        <taxon>Bacteria</taxon>
        <taxon>Bacillati</taxon>
        <taxon>Mycoplasmatota</taxon>
        <taxon>Mycoplasmoidales</taxon>
        <taxon>Metamycoplasmataceae</taxon>
        <taxon>Mycoplasmopsis</taxon>
    </lineage>
</organism>